<name>E0SID5_DICD3</name>
<dbReference type="PANTHER" id="PTHR43166">
    <property type="entry name" value="AMINO ACID IMPORT ATP-BINDING PROTEIN"/>
    <property type="match status" value="1"/>
</dbReference>
<organism evidence="9 10">
    <name type="scientific">Dickeya dadantii (strain 3937)</name>
    <name type="common">Erwinia chrysanthemi (strain 3937)</name>
    <dbReference type="NCBI Taxonomy" id="198628"/>
    <lineage>
        <taxon>Bacteria</taxon>
        <taxon>Pseudomonadati</taxon>
        <taxon>Pseudomonadota</taxon>
        <taxon>Gammaproteobacteria</taxon>
        <taxon>Enterobacterales</taxon>
        <taxon>Pectobacteriaceae</taxon>
        <taxon>Dickeya</taxon>
    </lineage>
</organism>
<gene>
    <name evidence="9" type="primary">phnC</name>
    <name evidence="9" type="ordered locus">Dda3937_04099</name>
</gene>
<dbReference type="PROSITE" id="PS50893">
    <property type="entry name" value="ABC_TRANSPORTER_2"/>
    <property type="match status" value="1"/>
</dbReference>
<dbReference type="OrthoDB" id="9802264at2"/>
<dbReference type="NCBIfam" id="TIGR02315">
    <property type="entry name" value="ABC_phnC"/>
    <property type="match status" value="1"/>
</dbReference>
<dbReference type="STRING" id="198628.Dda3937_04099"/>
<evidence type="ECO:0000256" key="7">
    <source>
        <dbReference type="ARBA" id="ARBA00023136"/>
    </source>
</evidence>
<evidence type="ECO:0000256" key="1">
    <source>
        <dbReference type="ARBA" id="ARBA00004417"/>
    </source>
</evidence>
<protein>
    <submittedName>
        <fullName evidence="9">ATP-binding component of ABC phosphonate transporter</fullName>
        <ecNumber evidence="9">3.6.3.28</ecNumber>
    </submittedName>
</protein>
<keyword evidence="7" id="KW-0472">Membrane</keyword>
<evidence type="ECO:0000256" key="6">
    <source>
        <dbReference type="ARBA" id="ARBA00022967"/>
    </source>
</evidence>
<dbReference type="KEGG" id="ddd:Dda3937_04099"/>
<evidence type="ECO:0000256" key="5">
    <source>
        <dbReference type="ARBA" id="ARBA00022840"/>
    </source>
</evidence>
<keyword evidence="4" id="KW-0547">Nucleotide-binding</keyword>
<proteinExistence type="predicted"/>
<keyword evidence="10" id="KW-1185">Reference proteome</keyword>
<dbReference type="Pfam" id="PF00005">
    <property type="entry name" value="ABC_tran"/>
    <property type="match status" value="1"/>
</dbReference>
<dbReference type="InterPro" id="IPR003593">
    <property type="entry name" value="AAA+_ATPase"/>
</dbReference>
<keyword evidence="5 9" id="KW-0067">ATP-binding</keyword>
<dbReference type="CDD" id="cd03256">
    <property type="entry name" value="ABC_PhnC_transporter"/>
    <property type="match status" value="1"/>
</dbReference>
<sequence length="285" mass="31711">MAQALLASEGATLLRAHHFQTQPQQTVLSVRQLCKAYSSQQRVLENLNFDLHAGEMVAVIGRSGAGKSTLLHVMNGTIPASEGQILRYPARQDGGQGDTQDILRFSTRQMRQWRSECGMIFQDFCLVPRLDVLTNVLLGRLSRTSTLKSFFKLFSDEDRAHAIGLLQWMNLLPHALQRAENLSGGQMQRVAICRALMQNPKILLADEPVASLDPKNTRRIMDVLRQVSANGITVVVNLHSVELVKEYCTRAIGIAQGRILFDGPPSELTDSLLRTLYGDDLQPVH</sequence>
<dbReference type="SUPFAM" id="SSF52540">
    <property type="entry name" value="P-loop containing nucleoside triphosphate hydrolases"/>
    <property type="match status" value="1"/>
</dbReference>
<keyword evidence="3" id="KW-1003">Cell membrane</keyword>
<dbReference type="EMBL" id="CP002038">
    <property type="protein sequence ID" value="ADM97816.1"/>
    <property type="molecule type" value="Genomic_DNA"/>
</dbReference>
<dbReference type="InterPro" id="IPR050086">
    <property type="entry name" value="MetN_ABC_transporter-like"/>
</dbReference>
<dbReference type="GO" id="GO:0005524">
    <property type="term" value="F:ATP binding"/>
    <property type="evidence" value="ECO:0007669"/>
    <property type="project" value="UniProtKB-KW"/>
</dbReference>
<dbReference type="EC" id="3.6.3.28" evidence="9"/>
<dbReference type="RefSeq" id="WP_013317277.1">
    <property type="nucleotide sequence ID" value="NC_014500.1"/>
</dbReference>
<evidence type="ECO:0000313" key="9">
    <source>
        <dbReference type="EMBL" id="ADM97816.1"/>
    </source>
</evidence>
<dbReference type="SMART" id="SM00382">
    <property type="entry name" value="AAA"/>
    <property type="match status" value="1"/>
</dbReference>
<feature type="domain" description="ABC transporter" evidence="8">
    <location>
        <begin position="28"/>
        <end position="281"/>
    </location>
</feature>
<dbReference type="GO" id="GO:0016887">
    <property type="term" value="F:ATP hydrolysis activity"/>
    <property type="evidence" value="ECO:0007669"/>
    <property type="project" value="InterPro"/>
</dbReference>
<dbReference type="Proteomes" id="UP000006859">
    <property type="component" value="Chromosome"/>
</dbReference>
<evidence type="ECO:0000259" key="8">
    <source>
        <dbReference type="PROSITE" id="PS50893"/>
    </source>
</evidence>
<dbReference type="InterPro" id="IPR017871">
    <property type="entry name" value="ABC_transporter-like_CS"/>
</dbReference>
<dbReference type="PROSITE" id="PS00211">
    <property type="entry name" value="ABC_TRANSPORTER_1"/>
    <property type="match status" value="1"/>
</dbReference>
<accession>E0SID5</accession>
<dbReference type="GO" id="GO:0015416">
    <property type="term" value="F:ABC-type phosphonate transporter activity"/>
    <property type="evidence" value="ECO:0007669"/>
    <property type="project" value="InterPro"/>
</dbReference>
<dbReference type="eggNOG" id="COG3638">
    <property type="taxonomic scope" value="Bacteria"/>
</dbReference>
<evidence type="ECO:0000256" key="4">
    <source>
        <dbReference type="ARBA" id="ARBA00022741"/>
    </source>
</evidence>
<dbReference type="Gene3D" id="3.40.50.300">
    <property type="entry name" value="P-loop containing nucleotide triphosphate hydrolases"/>
    <property type="match status" value="1"/>
</dbReference>
<evidence type="ECO:0000256" key="2">
    <source>
        <dbReference type="ARBA" id="ARBA00022448"/>
    </source>
</evidence>
<dbReference type="GO" id="GO:0005886">
    <property type="term" value="C:plasma membrane"/>
    <property type="evidence" value="ECO:0007669"/>
    <property type="project" value="UniProtKB-SubCell"/>
</dbReference>
<keyword evidence="6" id="KW-1278">Translocase</keyword>
<dbReference type="InterPro" id="IPR027417">
    <property type="entry name" value="P-loop_NTPase"/>
</dbReference>
<evidence type="ECO:0000313" key="10">
    <source>
        <dbReference type="Proteomes" id="UP000006859"/>
    </source>
</evidence>
<dbReference type="AlphaFoldDB" id="E0SID5"/>
<comment type="subcellular location">
    <subcellularLocation>
        <location evidence="1">Cell inner membrane</location>
        <topology evidence="1">Peripheral membrane protein</topology>
    </subcellularLocation>
</comment>
<dbReference type="HOGENOM" id="CLU_000604_1_22_6"/>
<evidence type="ECO:0000256" key="3">
    <source>
        <dbReference type="ARBA" id="ARBA00022475"/>
    </source>
</evidence>
<dbReference type="InterPro" id="IPR003439">
    <property type="entry name" value="ABC_transporter-like_ATP-bd"/>
</dbReference>
<dbReference type="PANTHER" id="PTHR43166:SF6">
    <property type="entry name" value="PHOSPHONATES IMPORT ATP-BINDING PROTEIN PHNC"/>
    <property type="match status" value="1"/>
</dbReference>
<keyword evidence="9" id="KW-0378">Hydrolase</keyword>
<dbReference type="InterPro" id="IPR012693">
    <property type="entry name" value="ABC_transpr_PhnC"/>
</dbReference>
<keyword evidence="2" id="KW-0813">Transport</keyword>
<reference evidence="9 10" key="1">
    <citation type="journal article" date="2011" name="J. Bacteriol.">
        <title>Genome sequence of the plant-pathogenic bacterium Dickeya dadantii 3937.</title>
        <authorList>
            <person name="Glasner J.D."/>
            <person name="Yang C.H."/>
            <person name="Reverchon S."/>
            <person name="Hugouvieux-Cotte-Pattat N."/>
            <person name="Condemine G."/>
            <person name="Bohin J.P."/>
            <person name="Van Gijsegem F."/>
            <person name="Yang S."/>
            <person name="Franza T."/>
            <person name="Expert D."/>
            <person name="Plunkett G. III"/>
            <person name="San Francisco M.J."/>
            <person name="Charkowski A.O."/>
            <person name="Py B."/>
            <person name="Bell K."/>
            <person name="Rauscher L."/>
            <person name="Rodriguez-Palenzuela P."/>
            <person name="Toussaint A."/>
            <person name="Holeva M.C."/>
            <person name="He S.Y."/>
            <person name="Douet V."/>
            <person name="Boccara M."/>
            <person name="Blanco C."/>
            <person name="Toth I."/>
            <person name="Anderson B.D."/>
            <person name="Biehl B.S."/>
            <person name="Mau B."/>
            <person name="Flynn S.M."/>
            <person name="Barras F."/>
            <person name="Lindeberg M."/>
            <person name="Birch P.R."/>
            <person name="Tsuyumu S."/>
            <person name="Shi X."/>
            <person name="Hibbing M."/>
            <person name="Yap M.N."/>
            <person name="Carpentier M."/>
            <person name="Dassa E."/>
            <person name="Umehara M."/>
            <person name="Kim J.F."/>
            <person name="Rusch M."/>
            <person name="Soni P."/>
            <person name="Mayhew G.F."/>
            <person name="Fouts D.E."/>
            <person name="Gill S.R."/>
            <person name="Blattner F.R."/>
            <person name="Keen N.T."/>
            <person name="Perna N.T."/>
        </authorList>
    </citation>
    <scope>NUCLEOTIDE SEQUENCE [LARGE SCALE GENOMIC DNA]</scope>
    <source>
        <strain evidence="9 10">3937</strain>
    </source>
</reference>